<dbReference type="STRING" id="1307763.L21SP4_00225"/>
<accession>A0A0G3EH87</accession>
<protein>
    <submittedName>
        <fullName evidence="6">Peptidase</fullName>
    </submittedName>
</protein>
<feature type="domain" description="Peptidase M20 dimerisation" evidence="5">
    <location>
        <begin position="219"/>
        <end position="293"/>
    </location>
</feature>
<evidence type="ECO:0000259" key="5">
    <source>
        <dbReference type="Pfam" id="PF07687"/>
    </source>
</evidence>
<dbReference type="OrthoDB" id="9783294at2"/>
<evidence type="ECO:0000313" key="7">
    <source>
        <dbReference type="Proteomes" id="UP000035268"/>
    </source>
</evidence>
<dbReference type="SUPFAM" id="SSF53187">
    <property type="entry name" value="Zn-dependent exopeptidases"/>
    <property type="match status" value="1"/>
</dbReference>
<evidence type="ECO:0000256" key="1">
    <source>
        <dbReference type="ARBA" id="ARBA00001947"/>
    </source>
</evidence>
<keyword evidence="2" id="KW-0479">Metal-binding</keyword>
<dbReference type="Gene3D" id="3.30.70.360">
    <property type="match status" value="1"/>
</dbReference>
<sequence>MTKNKHKKTLPGSDAVLPDPLPQWLEALPAVRETLMANLVMIGEIPAPTFDERERIEFLVQRFSECGLQNTSIDEIGNGVGILPGQESNRNILVVAHADTVFPRSVDHSLTVGHDAVVGPGVADNSLGMAMLASLPTILERLDIRLQCHLVLMGAVRGLGRGNLEGLNFFLDNNTLPLEAGLCVEGAQLGRLSYISAGMLRGEIRCRVPEEFDWIQRGATNALLTLNEVINRILAIPLPRRPRTSIVLGSIEGGKGYNVIPTEGLLRFEVRSESEEQVHDIHERLEEIAAEVAALTDSEVELQTVARRHPGGLTMRHPLVRTSRRIIETLDMEPRITPSISELSSLIEHGIPGVTIGLTEAEHLHTPEERIALQPLYNGMAQFLALLAAIDGGICHDAE</sequence>
<dbReference type="PANTHER" id="PTHR43808:SF17">
    <property type="entry name" value="PEPTIDASE M20"/>
    <property type="match status" value="1"/>
</dbReference>
<evidence type="ECO:0000256" key="2">
    <source>
        <dbReference type="ARBA" id="ARBA00022723"/>
    </source>
</evidence>
<dbReference type="InterPro" id="IPR036264">
    <property type="entry name" value="Bact_exopeptidase_dim_dom"/>
</dbReference>
<dbReference type="KEGG" id="vbl:L21SP4_00225"/>
<evidence type="ECO:0000313" key="6">
    <source>
        <dbReference type="EMBL" id="AKJ63509.1"/>
    </source>
</evidence>
<gene>
    <name evidence="6" type="ORF">L21SP4_00225</name>
</gene>
<dbReference type="PROSITE" id="PS00758">
    <property type="entry name" value="ARGE_DAPE_CPG2_1"/>
    <property type="match status" value="1"/>
</dbReference>
<dbReference type="SUPFAM" id="SSF55031">
    <property type="entry name" value="Bacterial exopeptidase dimerisation domain"/>
    <property type="match status" value="1"/>
</dbReference>
<dbReference type="Gene3D" id="3.40.630.10">
    <property type="entry name" value="Zn peptidases"/>
    <property type="match status" value="1"/>
</dbReference>
<dbReference type="InterPro" id="IPR050072">
    <property type="entry name" value="Peptidase_M20A"/>
</dbReference>
<dbReference type="PANTHER" id="PTHR43808">
    <property type="entry name" value="ACETYLORNITHINE DEACETYLASE"/>
    <property type="match status" value="1"/>
</dbReference>
<comment type="cofactor">
    <cofactor evidence="1">
        <name>Zn(2+)</name>
        <dbReference type="ChEBI" id="CHEBI:29105"/>
    </cofactor>
</comment>
<keyword evidence="4" id="KW-0862">Zinc</keyword>
<reference evidence="6 7" key="2">
    <citation type="journal article" date="2016" name="ISME J.">
        <title>Characterization of the first cultured representative of Verrucomicrobia subdivision 5 indicates the proposal of a novel phylum.</title>
        <authorList>
            <person name="Spring S."/>
            <person name="Bunk B."/>
            <person name="Sproer C."/>
            <person name="Schumann P."/>
            <person name="Rohde M."/>
            <person name="Tindall B.J."/>
            <person name="Klenk H.P."/>
        </authorList>
    </citation>
    <scope>NUCLEOTIDE SEQUENCE [LARGE SCALE GENOMIC DNA]</scope>
    <source>
        <strain evidence="6 7">L21-Fru-AB</strain>
    </source>
</reference>
<keyword evidence="3" id="KW-0378">Hydrolase</keyword>
<evidence type="ECO:0000256" key="3">
    <source>
        <dbReference type="ARBA" id="ARBA00022801"/>
    </source>
</evidence>
<dbReference type="GO" id="GO:0016787">
    <property type="term" value="F:hydrolase activity"/>
    <property type="evidence" value="ECO:0007669"/>
    <property type="project" value="UniProtKB-KW"/>
</dbReference>
<name>A0A0G3EH87_9BACT</name>
<dbReference type="Proteomes" id="UP000035268">
    <property type="component" value="Chromosome"/>
</dbReference>
<organism evidence="6 7">
    <name type="scientific">Kiritimatiella glycovorans</name>
    <dbReference type="NCBI Taxonomy" id="1307763"/>
    <lineage>
        <taxon>Bacteria</taxon>
        <taxon>Pseudomonadati</taxon>
        <taxon>Kiritimatiellota</taxon>
        <taxon>Kiritimatiellia</taxon>
        <taxon>Kiritimatiellales</taxon>
        <taxon>Kiritimatiellaceae</taxon>
        <taxon>Kiritimatiella</taxon>
    </lineage>
</organism>
<reference evidence="7" key="1">
    <citation type="submission" date="2015-02" db="EMBL/GenBank/DDBJ databases">
        <title>Description and complete genome sequence of the first cultured representative of the subdivision 5 of the Verrucomicrobia phylum.</title>
        <authorList>
            <person name="Spring S."/>
            <person name="Bunk B."/>
            <person name="Sproer C."/>
            <person name="Klenk H.-P."/>
        </authorList>
    </citation>
    <scope>NUCLEOTIDE SEQUENCE [LARGE SCALE GENOMIC DNA]</scope>
    <source>
        <strain evidence="7">L21-Fru-AB</strain>
    </source>
</reference>
<dbReference type="RefSeq" id="WP_052880935.1">
    <property type="nucleotide sequence ID" value="NZ_CP010904.1"/>
</dbReference>
<proteinExistence type="predicted"/>
<dbReference type="Pfam" id="PF07687">
    <property type="entry name" value="M20_dimer"/>
    <property type="match status" value="1"/>
</dbReference>
<dbReference type="EMBL" id="CP010904">
    <property type="protein sequence ID" value="AKJ63509.1"/>
    <property type="molecule type" value="Genomic_DNA"/>
</dbReference>
<dbReference type="InterPro" id="IPR011650">
    <property type="entry name" value="Peptidase_M20_dimer"/>
</dbReference>
<dbReference type="AlphaFoldDB" id="A0A0G3EH87"/>
<dbReference type="PATRIC" id="fig|1609981.3.peg.238"/>
<dbReference type="InterPro" id="IPR001261">
    <property type="entry name" value="ArgE/DapE_CS"/>
</dbReference>
<keyword evidence="7" id="KW-1185">Reference proteome</keyword>
<evidence type="ECO:0000256" key="4">
    <source>
        <dbReference type="ARBA" id="ARBA00022833"/>
    </source>
</evidence>